<keyword evidence="7" id="KW-1015">Disulfide bond</keyword>
<evidence type="ECO:0000256" key="4">
    <source>
        <dbReference type="ARBA" id="ARBA00022827"/>
    </source>
</evidence>
<evidence type="ECO:0000256" key="8">
    <source>
        <dbReference type="ARBA" id="ARBA00023284"/>
    </source>
</evidence>
<evidence type="ECO:0000256" key="3">
    <source>
        <dbReference type="ARBA" id="ARBA00022630"/>
    </source>
</evidence>
<dbReference type="SUPFAM" id="SSF55424">
    <property type="entry name" value="FAD/NAD-linked reductases, dimerisation (C-terminal) domain"/>
    <property type="match status" value="1"/>
</dbReference>
<dbReference type="InterPro" id="IPR036188">
    <property type="entry name" value="FAD/NAD-bd_sf"/>
</dbReference>
<dbReference type="AlphaFoldDB" id="A0A0F9UAR2"/>
<keyword evidence="6" id="KW-0520">NAD</keyword>
<sequence length="456" mass="48463">MAHFDVAIIGGGTGGYSAALRAAENGLKVALIEKEKIGGTCLHKGCIPTKALIEASSLYSRAKESPLFGINHKDLSIDWARTQKYKTDVVNELYNGLLSLIKARAIDVIKGEAKFISSKKVAVNGSEIDASSYVIATGSSPKSIDAFPNSELILDSDGILQLENIPQSLVIIGGGYIGIEFASLFNGIGCQVSVIEAAPDILMHNDEQIRQMLAHTLIKNGVNIETAAQIESVEEDGNKVTVIAKNSSVQEFVADKVLVAVGRNANTGSLGLENTSIEIEKGFIRVDENLMSAEENVYAIGDCINTPQLAHVSFAEGIAVADYIANNEAVFPHYNAIPAVVYSNPQLASVGMTQEEVEITGQTPKTAIFNFAANAKAVISNEKEGIAKIVADENDTILGIHIFGPDASNLISEAMLAVGWEAKIDELASLIHPHPTFSEVIGEAALKLTGKPLHSL</sequence>
<evidence type="ECO:0008006" key="12">
    <source>
        <dbReference type="Google" id="ProtNLM"/>
    </source>
</evidence>
<organism evidence="11">
    <name type="scientific">marine sediment metagenome</name>
    <dbReference type="NCBI Taxonomy" id="412755"/>
    <lineage>
        <taxon>unclassified sequences</taxon>
        <taxon>metagenomes</taxon>
        <taxon>ecological metagenomes</taxon>
    </lineage>
</organism>
<dbReference type="InterPro" id="IPR012999">
    <property type="entry name" value="Pyr_OxRdtase_I_AS"/>
</dbReference>
<evidence type="ECO:0000256" key="5">
    <source>
        <dbReference type="ARBA" id="ARBA00023002"/>
    </source>
</evidence>
<gene>
    <name evidence="11" type="ORF">LCGC14_0553160</name>
</gene>
<dbReference type="InterPro" id="IPR001100">
    <property type="entry name" value="Pyr_nuc-diS_OxRdtase"/>
</dbReference>
<dbReference type="GO" id="GO:0005737">
    <property type="term" value="C:cytoplasm"/>
    <property type="evidence" value="ECO:0007669"/>
    <property type="project" value="UniProtKB-ARBA"/>
</dbReference>
<protein>
    <recommendedName>
        <fullName evidence="12">Dihydrolipoyl dehydrogenase</fullName>
    </recommendedName>
</protein>
<dbReference type="EMBL" id="LAZR01000766">
    <property type="protein sequence ID" value="KKN58336.1"/>
    <property type="molecule type" value="Genomic_DNA"/>
</dbReference>
<dbReference type="PIRSF" id="PIRSF000350">
    <property type="entry name" value="Mercury_reductase_MerA"/>
    <property type="match status" value="1"/>
</dbReference>
<evidence type="ECO:0000256" key="6">
    <source>
        <dbReference type="ARBA" id="ARBA00023027"/>
    </source>
</evidence>
<dbReference type="InterPro" id="IPR004099">
    <property type="entry name" value="Pyr_nucl-diS_OxRdtase_dimer"/>
</dbReference>
<evidence type="ECO:0000256" key="2">
    <source>
        <dbReference type="ARBA" id="ARBA00007532"/>
    </source>
</evidence>
<dbReference type="SUPFAM" id="SSF51905">
    <property type="entry name" value="FAD/NAD(P)-binding domain"/>
    <property type="match status" value="1"/>
</dbReference>
<dbReference type="Pfam" id="PF02852">
    <property type="entry name" value="Pyr_redox_dim"/>
    <property type="match status" value="1"/>
</dbReference>
<dbReference type="InterPro" id="IPR006258">
    <property type="entry name" value="Lipoamide_DH"/>
</dbReference>
<dbReference type="GO" id="GO:0004148">
    <property type="term" value="F:dihydrolipoyl dehydrogenase (NADH) activity"/>
    <property type="evidence" value="ECO:0007669"/>
    <property type="project" value="InterPro"/>
</dbReference>
<dbReference type="InterPro" id="IPR023753">
    <property type="entry name" value="FAD/NAD-binding_dom"/>
</dbReference>
<dbReference type="NCBIfam" id="TIGR01350">
    <property type="entry name" value="lipoamide_DH"/>
    <property type="match status" value="1"/>
</dbReference>
<dbReference type="Pfam" id="PF07992">
    <property type="entry name" value="Pyr_redox_2"/>
    <property type="match status" value="1"/>
</dbReference>
<proteinExistence type="inferred from homology"/>
<evidence type="ECO:0000259" key="9">
    <source>
        <dbReference type="Pfam" id="PF02852"/>
    </source>
</evidence>
<comment type="similarity">
    <text evidence="2">Belongs to the class-I pyridine nucleotide-disulfide oxidoreductase family.</text>
</comment>
<dbReference type="PRINTS" id="PR00368">
    <property type="entry name" value="FADPNR"/>
</dbReference>
<dbReference type="PANTHER" id="PTHR22912:SF151">
    <property type="entry name" value="DIHYDROLIPOYL DEHYDROGENASE, MITOCHONDRIAL"/>
    <property type="match status" value="1"/>
</dbReference>
<name>A0A0F9UAR2_9ZZZZ</name>
<reference evidence="11" key="1">
    <citation type="journal article" date="2015" name="Nature">
        <title>Complex archaea that bridge the gap between prokaryotes and eukaryotes.</title>
        <authorList>
            <person name="Spang A."/>
            <person name="Saw J.H."/>
            <person name="Jorgensen S.L."/>
            <person name="Zaremba-Niedzwiedzka K."/>
            <person name="Martijn J."/>
            <person name="Lind A.E."/>
            <person name="van Eijk R."/>
            <person name="Schleper C."/>
            <person name="Guy L."/>
            <person name="Ettema T.J."/>
        </authorList>
    </citation>
    <scope>NUCLEOTIDE SEQUENCE</scope>
</reference>
<keyword evidence="3" id="KW-0285">Flavoprotein</keyword>
<dbReference type="InterPro" id="IPR050151">
    <property type="entry name" value="Class-I_Pyr_Nuc-Dis_Oxidored"/>
</dbReference>
<keyword evidence="8" id="KW-0676">Redox-active center</keyword>
<evidence type="ECO:0000313" key="11">
    <source>
        <dbReference type="EMBL" id="KKN58336.1"/>
    </source>
</evidence>
<dbReference type="GO" id="GO:0050660">
    <property type="term" value="F:flavin adenine dinucleotide binding"/>
    <property type="evidence" value="ECO:0007669"/>
    <property type="project" value="InterPro"/>
</dbReference>
<dbReference type="PANTHER" id="PTHR22912">
    <property type="entry name" value="DISULFIDE OXIDOREDUCTASE"/>
    <property type="match status" value="1"/>
</dbReference>
<evidence type="ECO:0000259" key="10">
    <source>
        <dbReference type="Pfam" id="PF07992"/>
    </source>
</evidence>
<dbReference type="InterPro" id="IPR016156">
    <property type="entry name" value="FAD/NAD-linked_Rdtase_dimer_sf"/>
</dbReference>
<evidence type="ECO:0000256" key="1">
    <source>
        <dbReference type="ARBA" id="ARBA00001974"/>
    </source>
</evidence>
<dbReference type="FunFam" id="3.30.390.30:FF:000001">
    <property type="entry name" value="Dihydrolipoyl dehydrogenase"/>
    <property type="match status" value="1"/>
</dbReference>
<keyword evidence="4" id="KW-0274">FAD</keyword>
<comment type="caution">
    <text evidence="11">The sequence shown here is derived from an EMBL/GenBank/DDBJ whole genome shotgun (WGS) entry which is preliminary data.</text>
</comment>
<accession>A0A0F9UAR2</accession>
<comment type="cofactor">
    <cofactor evidence="1">
        <name>FAD</name>
        <dbReference type="ChEBI" id="CHEBI:57692"/>
    </cofactor>
</comment>
<dbReference type="GO" id="GO:0006103">
    <property type="term" value="P:2-oxoglutarate metabolic process"/>
    <property type="evidence" value="ECO:0007669"/>
    <property type="project" value="TreeGrafter"/>
</dbReference>
<evidence type="ECO:0000256" key="7">
    <source>
        <dbReference type="ARBA" id="ARBA00023157"/>
    </source>
</evidence>
<dbReference type="PRINTS" id="PR00411">
    <property type="entry name" value="PNDRDTASEI"/>
</dbReference>
<dbReference type="PROSITE" id="PS00076">
    <property type="entry name" value="PYRIDINE_REDOX_1"/>
    <property type="match status" value="1"/>
</dbReference>
<feature type="domain" description="Pyridine nucleotide-disulphide oxidoreductase dimerisation" evidence="9">
    <location>
        <begin position="337"/>
        <end position="445"/>
    </location>
</feature>
<feature type="domain" description="FAD/NAD(P)-binding" evidence="10">
    <location>
        <begin position="4"/>
        <end position="317"/>
    </location>
</feature>
<dbReference type="Gene3D" id="3.30.390.30">
    <property type="match status" value="1"/>
</dbReference>
<keyword evidence="5" id="KW-0560">Oxidoreductase</keyword>
<dbReference type="Gene3D" id="3.50.50.60">
    <property type="entry name" value="FAD/NAD(P)-binding domain"/>
    <property type="match status" value="2"/>
</dbReference>